<sequence>MNKSNIILQIRVNETPFNGVHYFWQSVRQSPVVQWWSTILLTGSNPSTSLTSTTQPRGTPRRPSAKRLSCPAGCAISAIVL</sequence>
<evidence type="ECO:0000256" key="1">
    <source>
        <dbReference type="SAM" id="MobiDB-lite"/>
    </source>
</evidence>
<dbReference type="Proteomes" id="UP001177670">
    <property type="component" value="Unassembled WGS sequence"/>
</dbReference>
<organism evidence="2 3">
    <name type="scientific">Melipona bicolor</name>
    <dbReference type="NCBI Taxonomy" id="60889"/>
    <lineage>
        <taxon>Eukaryota</taxon>
        <taxon>Metazoa</taxon>
        <taxon>Ecdysozoa</taxon>
        <taxon>Arthropoda</taxon>
        <taxon>Hexapoda</taxon>
        <taxon>Insecta</taxon>
        <taxon>Pterygota</taxon>
        <taxon>Neoptera</taxon>
        <taxon>Endopterygota</taxon>
        <taxon>Hymenoptera</taxon>
        <taxon>Apocrita</taxon>
        <taxon>Aculeata</taxon>
        <taxon>Apoidea</taxon>
        <taxon>Anthophila</taxon>
        <taxon>Apidae</taxon>
        <taxon>Melipona</taxon>
    </lineage>
</organism>
<accession>A0AA40FSF1</accession>
<dbReference type="EMBL" id="JAHYIQ010000019">
    <property type="protein sequence ID" value="KAK1124147.1"/>
    <property type="molecule type" value="Genomic_DNA"/>
</dbReference>
<protein>
    <submittedName>
        <fullName evidence="2">Uncharacterized protein</fullName>
    </submittedName>
</protein>
<name>A0AA40FSF1_9HYME</name>
<gene>
    <name evidence="2" type="ORF">K0M31_007171</name>
</gene>
<reference evidence="2" key="1">
    <citation type="submission" date="2021-10" db="EMBL/GenBank/DDBJ databases">
        <title>Melipona bicolor Genome sequencing and assembly.</title>
        <authorList>
            <person name="Araujo N.S."/>
            <person name="Arias M.C."/>
        </authorList>
    </citation>
    <scope>NUCLEOTIDE SEQUENCE</scope>
    <source>
        <strain evidence="2">USP_2M_L1-L4_2017</strain>
        <tissue evidence="2">Whole body</tissue>
    </source>
</reference>
<feature type="region of interest" description="Disordered" evidence="1">
    <location>
        <begin position="44"/>
        <end position="67"/>
    </location>
</feature>
<evidence type="ECO:0000313" key="2">
    <source>
        <dbReference type="EMBL" id="KAK1124147.1"/>
    </source>
</evidence>
<dbReference type="AlphaFoldDB" id="A0AA40FSF1"/>
<feature type="compositionally biased region" description="Polar residues" evidence="1">
    <location>
        <begin position="44"/>
        <end position="57"/>
    </location>
</feature>
<keyword evidence="3" id="KW-1185">Reference proteome</keyword>
<evidence type="ECO:0000313" key="3">
    <source>
        <dbReference type="Proteomes" id="UP001177670"/>
    </source>
</evidence>
<comment type="caution">
    <text evidence="2">The sequence shown here is derived from an EMBL/GenBank/DDBJ whole genome shotgun (WGS) entry which is preliminary data.</text>
</comment>
<proteinExistence type="predicted"/>